<protein>
    <recommendedName>
        <fullName evidence="4">C6 transcription factor</fullName>
    </recommendedName>
</protein>
<evidence type="ECO:0000313" key="2">
    <source>
        <dbReference type="Proteomes" id="UP000504638"/>
    </source>
</evidence>
<dbReference type="Proteomes" id="UP000504638">
    <property type="component" value="Unplaced"/>
</dbReference>
<reference evidence="3" key="2">
    <citation type="submission" date="2020-04" db="EMBL/GenBank/DDBJ databases">
        <authorList>
            <consortium name="NCBI Genome Project"/>
        </authorList>
    </citation>
    <scope>NUCLEOTIDE SEQUENCE</scope>
    <source>
        <strain evidence="3">CBS 781.70</strain>
    </source>
</reference>
<reference evidence="3" key="3">
    <citation type="submission" date="2025-04" db="UniProtKB">
        <authorList>
            <consortium name="RefSeq"/>
        </authorList>
    </citation>
    <scope>IDENTIFICATION</scope>
    <source>
        <strain evidence="3">CBS 781.70</strain>
    </source>
</reference>
<dbReference type="OrthoDB" id="4159781at2759"/>
<evidence type="ECO:0000313" key="3">
    <source>
        <dbReference type="RefSeq" id="XP_033537707.1"/>
    </source>
</evidence>
<sequence>VYDGTCIMFRTMRDFGFLNQVRQSSAFCQTMAMSSWHLAHLRSSGSKSDHLRYSMSAVRRLQQQLDHPQDSFTDEAICAILAFACGANLVKDSRALNVHLDGLASVLRRRGGLQTLDTNPLLRVMLYWVDVNGSYIQDIVPRFLPPFHLVPSAQSIHEANLPPQTADTPILSCIHASDKPLVMRIHEAIKAAQTLMRTESKIRDLWSDTIFPGFHISPILHDLLSMHRPADGSQTALVTEVFRLGAILYITQLRGKFGIDIIPGRLYADKLRDIARSTVIEGRSARLILIWSLTVASVSSSLSLGSRTSFADLLKEAARTLDIDTYEDLRASVTQFLWDEELLKGQLGSLVYLYPT</sequence>
<dbReference type="InterPro" id="IPR021858">
    <property type="entry name" value="Fun_TF"/>
</dbReference>
<dbReference type="RefSeq" id="XP_033537707.1">
    <property type="nucleotide sequence ID" value="XM_033675996.1"/>
</dbReference>
<feature type="non-terminal residue" evidence="1">
    <location>
        <position position="1"/>
    </location>
</feature>
<proteinExistence type="predicted"/>
<reference evidence="1 3" key="1">
    <citation type="submission" date="2020-01" db="EMBL/GenBank/DDBJ databases">
        <authorList>
            <consortium name="DOE Joint Genome Institute"/>
            <person name="Haridas S."/>
            <person name="Albert R."/>
            <person name="Binder M."/>
            <person name="Bloem J."/>
            <person name="Labutti K."/>
            <person name="Salamov A."/>
            <person name="Andreopoulos B."/>
            <person name="Baker S.E."/>
            <person name="Barry K."/>
            <person name="Bills G."/>
            <person name="Bluhm B.H."/>
            <person name="Cannon C."/>
            <person name="Castanera R."/>
            <person name="Culley D.E."/>
            <person name="Daum C."/>
            <person name="Ezra D."/>
            <person name="Gonzalez J.B."/>
            <person name="Henrissat B."/>
            <person name="Kuo A."/>
            <person name="Liang C."/>
            <person name="Lipzen A."/>
            <person name="Lutzoni F."/>
            <person name="Magnuson J."/>
            <person name="Mondo S."/>
            <person name="Nolan M."/>
            <person name="Ohm R."/>
            <person name="Pangilinan J."/>
            <person name="Park H.-J."/>
            <person name="Ramirez L."/>
            <person name="Alfaro M."/>
            <person name="Sun H."/>
            <person name="Tritt A."/>
            <person name="Yoshinaga Y."/>
            <person name="Zwiers L.-H."/>
            <person name="Turgeon B.G."/>
            <person name="Goodwin S.B."/>
            <person name="Spatafora J.W."/>
            <person name="Crous P.W."/>
            <person name="Grigoriev I.V."/>
        </authorList>
    </citation>
    <scope>NUCLEOTIDE SEQUENCE</scope>
    <source>
        <strain evidence="1 3">CBS 781.70</strain>
    </source>
</reference>
<gene>
    <name evidence="1 3" type="ORF">P152DRAFT_389663</name>
</gene>
<accession>A0A6G1GDU1</accession>
<dbReference type="AlphaFoldDB" id="A0A6G1GDU1"/>
<dbReference type="PANTHER" id="PTHR37540">
    <property type="entry name" value="TRANSCRIPTION FACTOR (ACR-2), PUTATIVE-RELATED-RELATED"/>
    <property type="match status" value="1"/>
</dbReference>
<dbReference type="GeneID" id="54416566"/>
<dbReference type="EMBL" id="ML975150">
    <property type="protein sequence ID" value="KAF1816076.1"/>
    <property type="molecule type" value="Genomic_DNA"/>
</dbReference>
<dbReference type="Pfam" id="PF11951">
    <property type="entry name" value="Fungal_trans_2"/>
    <property type="match status" value="1"/>
</dbReference>
<organism evidence="1">
    <name type="scientific">Eremomyces bilateralis CBS 781.70</name>
    <dbReference type="NCBI Taxonomy" id="1392243"/>
    <lineage>
        <taxon>Eukaryota</taxon>
        <taxon>Fungi</taxon>
        <taxon>Dikarya</taxon>
        <taxon>Ascomycota</taxon>
        <taxon>Pezizomycotina</taxon>
        <taxon>Dothideomycetes</taxon>
        <taxon>Dothideomycetes incertae sedis</taxon>
        <taxon>Eremomycetales</taxon>
        <taxon>Eremomycetaceae</taxon>
        <taxon>Eremomyces</taxon>
    </lineage>
</organism>
<evidence type="ECO:0000313" key="1">
    <source>
        <dbReference type="EMBL" id="KAF1816076.1"/>
    </source>
</evidence>
<keyword evidence="2" id="KW-1185">Reference proteome</keyword>
<evidence type="ECO:0008006" key="4">
    <source>
        <dbReference type="Google" id="ProtNLM"/>
    </source>
</evidence>
<name>A0A6G1GDU1_9PEZI</name>
<dbReference type="PANTHER" id="PTHR37540:SF5">
    <property type="entry name" value="TRANSCRIPTION FACTOR DOMAIN-CONTAINING PROTEIN"/>
    <property type="match status" value="1"/>
</dbReference>